<evidence type="ECO:0000313" key="1">
    <source>
        <dbReference type="EMBL" id="GAA3528016.1"/>
    </source>
</evidence>
<comment type="caution">
    <text evidence="1">The sequence shown here is derived from an EMBL/GenBank/DDBJ whole genome shotgun (WGS) entry which is preliminary data.</text>
</comment>
<evidence type="ECO:0000313" key="2">
    <source>
        <dbReference type="Proteomes" id="UP001500689"/>
    </source>
</evidence>
<name>A0ABP6V3Z7_9PSEU</name>
<gene>
    <name evidence="1" type="ORF">GCM10022222_08760</name>
</gene>
<accession>A0ABP6V3Z7</accession>
<sequence length="98" mass="10180">MRTCAKQDMWPAARTCAQAFFTVGPPVAAGAAENCCAVAVPPVVRASATAKTPPAINFLRIDFAPDSVVNNSPSIIDAGRRANNGPIVGAFQRTVVKP</sequence>
<dbReference type="Proteomes" id="UP001500689">
    <property type="component" value="Unassembled WGS sequence"/>
</dbReference>
<reference evidence="2" key="1">
    <citation type="journal article" date="2019" name="Int. J. Syst. Evol. Microbiol.">
        <title>The Global Catalogue of Microorganisms (GCM) 10K type strain sequencing project: providing services to taxonomists for standard genome sequencing and annotation.</title>
        <authorList>
            <consortium name="The Broad Institute Genomics Platform"/>
            <consortium name="The Broad Institute Genome Sequencing Center for Infectious Disease"/>
            <person name="Wu L."/>
            <person name="Ma J."/>
        </authorList>
    </citation>
    <scope>NUCLEOTIDE SEQUENCE [LARGE SCALE GENOMIC DNA]</scope>
    <source>
        <strain evidence="2">JCM 16898</strain>
    </source>
</reference>
<protein>
    <submittedName>
        <fullName evidence="1">Uncharacterized protein</fullName>
    </submittedName>
</protein>
<proteinExistence type="predicted"/>
<organism evidence="1 2">
    <name type="scientific">Amycolatopsis ultiminotia</name>
    <dbReference type="NCBI Taxonomy" id="543629"/>
    <lineage>
        <taxon>Bacteria</taxon>
        <taxon>Bacillati</taxon>
        <taxon>Actinomycetota</taxon>
        <taxon>Actinomycetes</taxon>
        <taxon>Pseudonocardiales</taxon>
        <taxon>Pseudonocardiaceae</taxon>
        <taxon>Amycolatopsis</taxon>
    </lineage>
</organism>
<dbReference type="EMBL" id="BAAAZN010000001">
    <property type="protein sequence ID" value="GAA3528016.1"/>
    <property type="molecule type" value="Genomic_DNA"/>
</dbReference>
<keyword evidence="2" id="KW-1185">Reference proteome</keyword>